<dbReference type="GO" id="GO:0004114">
    <property type="term" value="F:3',5'-cyclic-nucleotide phosphodiesterase activity"/>
    <property type="evidence" value="ECO:0007669"/>
    <property type="project" value="InterPro"/>
</dbReference>
<dbReference type="PRINTS" id="PR00387">
    <property type="entry name" value="PDIESTERASE1"/>
</dbReference>
<comment type="cofactor">
    <cofactor evidence="9">
        <name>a divalent metal cation</name>
        <dbReference type="ChEBI" id="CHEBI:60240"/>
    </cofactor>
    <text evidence="9">Binds 2 divalent metal cations per subunit. Site 1 may preferentially bind zinc ions, while site 2 has a preference for magnesium and/or manganese ions.</text>
</comment>
<dbReference type="Pfam" id="PF00520">
    <property type="entry name" value="Ion_trans"/>
    <property type="match status" value="1"/>
</dbReference>
<dbReference type="SUPFAM" id="SSF109604">
    <property type="entry name" value="HD-domain/PDEase-like"/>
    <property type="match status" value="1"/>
</dbReference>
<dbReference type="GO" id="GO:0005216">
    <property type="term" value="F:monoatomic ion channel activity"/>
    <property type="evidence" value="ECO:0007669"/>
    <property type="project" value="InterPro"/>
</dbReference>
<dbReference type="Gene3D" id="1.10.1300.10">
    <property type="entry name" value="3'5'-cyclic nucleotide phosphodiesterase, catalytic domain"/>
    <property type="match status" value="1"/>
</dbReference>
<dbReference type="InterPro" id="IPR027359">
    <property type="entry name" value="Volt_channel_dom_sf"/>
</dbReference>
<dbReference type="PROSITE" id="PS51845">
    <property type="entry name" value="PDEASE_I_2"/>
    <property type="match status" value="1"/>
</dbReference>
<evidence type="ECO:0000256" key="8">
    <source>
        <dbReference type="PIRSR" id="PIRSR623088-3"/>
    </source>
</evidence>
<comment type="subcellular location">
    <subcellularLocation>
        <location evidence="1">Membrane</location>
        <topology evidence="1">Multi-pass membrane protein</topology>
    </subcellularLocation>
</comment>
<dbReference type="PANTHER" id="PTHR11347">
    <property type="entry name" value="CYCLIC NUCLEOTIDE PHOSPHODIESTERASE"/>
    <property type="match status" value="1"/>
</dbReference>
<keyword evidence="3 8" id="KW-0479">Metal-binding</keyword>
<keyword evidence="14" id="KW-1185">Reference proteome</keyword>
<feature type="transmembrane region" description="Helical" evidence="11">
    <location>
        <begin position="193"/>
        <end position="213"/>
    </location>
</feature>
<feature type="compositionally biased region" description="Basic and acidic residues" evidence="10">
    <location>
        <begin position="51"/>
        <end position="82"/>
    </location>
</feature>
<keyword evidence="2 11" id="KW-0812">Transmembrane</keyword>
<name>A0AAD1XXM8_EUPCR</name>
<comment type="caution">
    <text evidence="13">The sequence shown here is derived from an EMBL/GenBank/DDBJ whole genome shotgun (WGS) entry which is preliminary data.</text>
</comment>
<proteinExistence type="inferred from homology"/>
<evidence type="ECO:0000256" key="7">
    <source>
        <dbReference type="PIRSR" id="PIRSR623088-1"/>
    </source>
</evidence>
<evidence type="ECO:0000256" key="9">
    <source>
        <dbReference type="RuleBase" id="RU363067"/>
    </source>
</evidence>
<evidence type="ECO:0000256" key="11">
    <source>
        <dbReference type="SAM" id="Phobius"/>
    </source>
</evidence>
<feature type="domain" description="PDEase" evidence="12">
    <location>
        <begin position="382"/>
        <end position="707"/>
    </location>
</feature>
<evidence type="ECO:0000313" key="13">
    <source>
        <dbReference type="EMBL" id="CAI2381266.1"/>
    </source>
</evidence>
<dbReference type="GO" id="GO:0007165">
    <property type="term" value="P:signal transduction"/>
    <property type="evidence" value="ECO:0007669"/>
    <property type="project" value="InterPro"/>
</dbReference>
<feature type="region of interest" description="Disordered" evidence="10">
    <location>
        <begin position="1"/>
        <end position="112"/>
    </location>
</feature>
<dbReference type="PROSITE" id="PS00126">
    <property type="entry name" value="PDEASE_I_1"/>
    <property type="match status" value="1"/>
</dbReference>
<evidence type="ECO:0000256" key="2">
    <source>
        <dbReference type="ARBA" id="ARBA00022692"/>
    </source>
</evidence>
<dbReference type="InterPro" id="IPR036971">
    <property type="entry name" value="PDEase_catalytic_dom_sf"/>
</dbReference>
<feature type="compositionally biased region" description="Basic and acidic residues" evidence="10">
    <location>
        <begin position="23"/>
        <end position="33"/>
    </location>
</feature>
<feature type="binding site" evidence="8">
    <location>
        <position position="502"/>
    </location>
    <ligand>
        <name>Zn(2+)</name>
        <dbReference type="ChEBI" id="CHEBI:29105"/>
        <label>1</label>
    </ligand>
</feature>
<dbReference type="SUPFAM" id="SSF81324">
    <property type="entry name" value="Voltage-gated potassium channels"/>
    <property type="match status" value="1"/>
</dbReference>
<keyword evidence="5 11" id="KW-1133">Transmembrane helix</keyword>
<feature type="binding site" evidence="8">
    <location>
        <position position="503"/>
    </location>
    <ligand>
        <name>Zn(2+)</name>
        <dbReference type="ChEBI" id="CHEBI:29105"/>
        <label>1</label>
    </ligand>
</feature>
<evidence type="ECO:0000313" key="14">
    <source>
        <dbReference type="Proteomes" id="UP001295684"/>
    </source>
</evidence>
<evidence type="ECO:0000256" key="6">
    <source>
        <dbReference type="ARBA" id="ARBA00023136"/>
    </source>
</evidence>
<reference evidence="13" key="1">
    <citation type="submission" date="2023-07" db="EMBL/GenBank/DDBJ databases">
        <authorList>
            <consortium name="AG Swart"/>
            <person name="Singh M."/>
            <person name="Singh A."/>
            <person name="Seah K."/>
            <person name="Emmerich C."/>
        </authorList>
    </citation>
    <scope>NUCLEOTIDE SEQUENCE</scope>
    <source>
        <strain evidence="13">DP1</strain>
    </source>
</reference>
<dbReference type="InterPro" id="IPR023088">
    <property type="entry name" value="PDEase"/>
</dbReference>
<feature type="transmembrane region" description="Helical" evidence="11">
    <location>
        <begin position="220"/>
        <end position="239"/>
    </location>
</feature>
<dbReference type="InterPro" id="IPR005821">
    <property type="entry name" value="Ion_trans_dom"/>
</dbReference>
<organism evidence="13 14">
    <name type="scientific">Euplotes crassus</name>
    <dbReference type="NCBI Taxonomy" id="5936"/>
    <lineage>
        <taxon>Eukaryota</taxon>
        <taxon>Sar</taxon>
        <taxon>Alveolata</taxon>
        <taxon>Ciliophora</taxon>
        <taxon>Intramacronucleata</taxon>
        <taxon>Spirotrichea</taxon>
        <taxon>Hypotrichia</taxon>
        <taxon>Euplotida</taxon>
        <taxon>Euplotidae</taxon>
        <taxon>Moneuplotes</taxon>
    </lineage>
</organism>
<feature type="binding site" evidence="8">
    <location>
        <position position="613"/>
    </location>
    <ligand>
        <name>Zn(2+)</name>
        <dbReference type="ChEBI" id="CHEBI:29105"/>
        <label>1</label>
    </ligand>
</feature>
<gene>
    <name evidence="13" type="ORF">ECRASSUSDP1_LOCUS22717</name>
</gene>
<evidence type="ECO:0000256" key="3">
    <source>
        <dbReference type="ARBA" id="ARBA00022723"/>
    </source>
</evidence>
<sequence length="741" mass="84975">MSRRENEPNGHLISEPSSQQDILIKDHLQNVEPEHDEELPGLSSKAYVHTGKNEDNIELKGVNTEHSKKEADPEESHERDIEESISLKQTKPEPLSSKKNVGKSSNEGDAKEKKNPFAKKLTYINATNQDLKELGYSDWRISFASFMRTKLVDIMIISCIILYSLLVVVFLAIDDEIEDNDDLKLGLQILELVFLFVFCVEISLNFIGFGCLFIKDWWNIGDITVIILAIIFVILEMVIDDGTLNSVLRIRGLFRLLRVGILIRKVDSIRQKSQARKRNQIRDIYHVSSPAEIVNEILTDIRNMVQNDDRMIEDLNYCIKMISSGKLYEINLLDGDSVTDEKQREALAWVKNATGKSKDDKKYGSENKIMIESKLLSINIDSKLNLTKESKAMLDSADTISDFNIFDFKDEVKENELLTLSSFLLNKHMLFQNCKIDPDTYIKFIRRIQDNYNPTWIEYHNKTHGADVCQTSYFFLQGCDFMKIGKISDYELMSIIISASCHDFEHPGVNNGYLINSRAKWALEYNDKSPLENHHIASTFMMIEHPDYNLFTNFSSDDYKSVRKDMIEIVLATDAAHHFNEVGKFKSRVSCDDFSPDGEDKMMVIKMMVHLADISNPCKPFDLALTWTGLLYDEFFKQGDREDSEGRTISYLMDRNTVNIAGSSIGFSKALVQPAYEELVKVIPKAQICVDYLHKNIKQWEELQDEFEGKKETGQNYILESRGVIAGWEGKDNFQSLEGIV</sequence>
<dbReference type="InterPro" id="IPR002073">
    <property type="entry name" value="PDEase_catalytic_dom"/>
</dbReference>
<dbReference type="Pfam" id="PF00233">
    <property type="entry name" value="PDEase_I"/>
    <property type="match status" value="1"/>
</dbReference>
<dbReference type="EMBL" id="CAMPGE010023312">
    <property type="protein sequence ID" value="CAI2381266.1"/>
    <property type="molecule type" value="Genomic_DNA"/>
</dbReference>
<comment type="similarity">
    <text evidence="9">Belongs to the cyclic nucleotide phosphodiesterase family.</text>
</comment>
<keyword evidence="6 11" id="KW-0472">Membrane</keyword>
<dbReference type="EC" id="3.1.4.-" evidence="9"/>
<protein>
    <recommendedName>
        <fullName evidence="9">Phosphodiesterase</fullName>
        <ecNumber evidence="9">3.1.4.-</ecNumber>
    </recommendedName>
</protein>
<dbReference type="Gene3D" id="1.20.120.350">
    <property type="entry name" value="Voltage-gated potassium channels. Chain C"/>
    <property type="match status" value="1"/>
</dbReference>
<evidence type="ECO:0000256" key="4">
    <source>
        <dbReference type="ARBA" id="ARBA00022801"/>
    </source>
</evidence>
<evidence type="ECO:0000256" key="10">
    <source>
        <dbReference type="SAM" id="MobiDB-lite"/>
    </source>
</evidence>
<feature type="active site" description="Proton donor" evidence="7">
    <location>
        <position position="460"/>
    </location>
</feature>
<feature type="binding site" evidence="8">
    <location>
        <position position="503"/>
    </location>
    <ligand>
        <name>Zn(2+)</name>
        <dbReference type="ChEBI" id="CHEBI:29105"/>
        <label>2</label>
    </ligand>
</feature>
<accession>A0AAD1XXM8</accession>
<evidence type="ECO:0000259" key="12">
    <source>
        <dbReference type="PROSITE" id="PS51845"/>
    </source>
</evidence>
<dbReference type="InterPro" id="IPR023174">
    <property type="entry name" value="PDEase_CS"/>
</dbReference>
<dbReference type="AlphaFoldDB" id="A0AAD1XXM8"/>
<dbReference type="GO" id="GO:0046872">
    <property type="term" value="F:metal ion binding"/>
    <property type="evidence" value="ECO:0007669"/>
    <property type="project" value="UniProtKB-KW"/>
</dbReference>
<feature type="transmembrane region" description="Helical" evidence="11">
    <location>
        <begin position="151"/>
        <end position="173"/>
    </location>
</feature>
<feature type="binding site" evidence="8">
    <location>
        <position position="464"/>
    </location>
    <ligand>
        <name>Zn(2+)</name>
        <dbReference type="ChEBI" id="CHEBI:29105"/>
        <label>1</label>
    </ligand>
</feature>
<evidence type="ECO:0000256" key="5">
    <source>
        <dbReference type="ARBA" id="ARBA00022989"/>
    </source>
</evidence>
<dbReference type="GO" id="GO:0016020">
    <property type="term" value="C:membrane"/>
    <property type="evidence" value="ECO:0007669"/>
    <property type="project" value="UniProtKB-SubCell"/>
</dbReference>
<dbReference type="Proteomes" id="UP001295684">
    <property type="component" value="Unassembled WGS sequence"/>
</dbReference>
<evidence type="ECO:0000256" key="1">
    <source>
        <dbReference type="ARBA" id="ARBA00004141"/>
    </source>
</evidence>
<keyword evidence="4 9" id="KW-0378">Hydrolase</keyword>